<dbReference type="EMBL" id="WJBH02000009">
    <property type="protein sequence ID" value="KAI9552682.1"/>
    <property type="molecule type" value="Genomic_DNA"/>
</dbReference>
<accession>A0AAD5KJ84</accession>
<name>A0AAD5KJ84_9CRUS</name>
<sequence length="70" mass="8299">MEELYAGLVYRDVLDFEIVPANQVPLSLLEYNFVFQPTQMELWKMTLNVLVDEIECVSFIPQPHRKRKRG</sequence>
<protein>
    <submittedName>
        <fullName evidence="1">Uncharacterized protein</fullName>
    </submittedName>
</protein>
<dbReference type="AlphaFoldDB" id="A0AAD5KJ84"/>
<evidence type="ECO:0000313" key="1">
    <source>
        <dbReference type="EMBL" id="KAI9552682.1"/>
    </source>
</evidence>
<comment type="caution">
    <text evidence="1">The sequence shown here is derived from an EMBL/GenBank/DDBJ whole genome shotgun (WGS) entry which is preliminary data.</text>
</comment>
<reference evidence="1 2" key="1">
    <citation type="submission" date="2022-05" db="EMBL/GenBank/DDBJ databases">
        <title>A multi-omics perspective on studying reproductive biology in Daphnia sinensis.</title>
        <authorList>
            <person name="Jia J."/>
        </authorList>
    </citation>
    <scope>NUCLEOTIDE SEQUENCE [LARGE SCALE GENOMIC DNA]</scope>
    <source>
        <strain evidence="1 2">WSL</strain>
    </source>
</reference>
<organism evidence="1 2">
    <name type="scientific">Daphnia sinensis</name>
    <dbReference type="NCBI Taxonomy" id="1820382"/>
    <lineage>
        <taxon>Eukaryota</taxon>
        <taxon>Metazoa</taxon>
        <taxon>Ecdysozoa</taxon>
        <taxon>Arthropoda</taxon>
        <taxon>Crustacea</taxon>
        <taxon>Branchiopoda</taxon>
        <taxon>Diplostraca</taxon>
        <taxon>Cladocera</taxon>
        <taxon>Anomopoda</taxon>
        <taxon>Daphniidae</taxon>
        <taxon>Daphnia</taxon>
        <taxon>Daphnia similis group</taxon>
    </lineage>
</organism>
<gene>
    <name evidence="1" type="ORF">GHT06_020559</name>
</gene>
<evidence type="ECO:0000313" key="2">
    <source>
        <dbReference type="Proteomes" id="UP000820818"/>
    </source>
</evidence>
<proteinExistence type="predicted"/>
<dbReference type="Proteomes" id="UP000820818">
    <property type="component" value="Linkage Group LG9"/>
</dbReference>
<keyword evidence="2" id="KW-1185">Reference proteome</keyword>